<dbReference type="EMBL" id="MU825888">
    <property type="protein sequence ID" value="KAJ7384305.1"/>
    <property type="molecule type" value="Genomic_DNA"/>
</dbReference>
<name>A0A9W9ZMW5_9CNID</name>
<gene>
    <name evidence="1" type="ORF">OS493_022410</name>
</gene>
<evidence type="ECO:0000313" key="2">
    <source>
        <dbReference type="Proteomes" id="UP001163046"/>
    </source>
</evidence>
<comment type="caution">
    <text evidence="1">The sequence shown here is derived from an EMBL/GenBank/DDBJ whole genome shotgun (WGS) entry which is preliminary data.</text>
</comment>
<keyword evidence="2" id="KW-1185">Reference proteome</keyword>
<proteinExistence type="predicted"/>
<reference evidence="1" key="1">
    <citation type="submission" date="2023-01" db="EMBL/GenBank/DDBJ databases">
        <title>Genome assembly of the deep-sea coral Lophelia pertusa.</title>
        <authorList>
            <person name="Herrera S."/>
            <person name="Cordes E."/>
        </authorList>
    </citation>
    <scope>NUCLEOTIDE SEQUENCE</scope>
    <source>
        <strain evidence="1">USNM1676648</strain>
        <tissue evidence="1">Polyp</tissue>
    </source>
</reference>
<protein>
    <submittedName>
        <fullName evidence="1">Uncharacterized protein</fullName>
    </submittedName>
</protein>
<accession>A0A9W9ZMW5</accession>
<sequence length="210" mass="23184">MSKLYIADSQKGTLAAEVRLYYPATVKIVATGYTNPIAVAMVHGTVIVAERIGNVYCLDLHSKLQVKTASMKKAEMEAFVARQKVHIDHENAKNHSREEFKSAINRFLQSNKKSVTNKGTKLDLEPCVKTPVAMTSLADEIIFIADTGTRRLDNVQPSSTVTDELLQATQTGNPQIIAEAVSKIPQVYNELKTVVLKSVDKETKNNVLQI</sequence>
<dbReference type="Proteomes" id="UP001163046">
    <property type="component" value="Unassembled WGS sequence"/>
</dbReference>
<dbReference type="AlphaFoldDB" id="A0A9W9ZMW5"/>
<organism evidence="1 2">
    <name type="scientific">Desmophyllum pertusum</name>
    <dbReference type="NCBI Taxonomy" id="174260"/>
    <lineage>
        <taxon>Eukaryota</taxon>
        <taxon>Metazoa</taxon>
        <taxon>Cnidaria</taxon>
        <taxon>Anthozoa</taxon>
        <taxon>Hexacorallia</taxon>
        <taxon>Scleractinia</taxon>
        <taxon>Caryophylliina</taxon>
        <taxon>Caryophylliidae</taxon>
        <taxon>Desmophyllum</taxon>
    </lineage>
</organism>
<evidence type="ECO:0000313" key="1">
    <source>
        <dbReference type="EMBL" id="KAJ7384305.1"/>
    </source>
</evidence>